<feature type="signal peptide" evidence="1">
    <location>
        <begin position="1"/>
        <end position="22"/>
    </location>
</feature>
<name>A0ABR4PCM9_9HELO</name>
<proteinExistence type="predicted"/>
<reference evidence="2 3" key="1">
    <citation type="submission" date="2024-06" db="EMBL/GenBank/DDBJ databases">
        <title>Complete genome of Phlyctema vagabunda strain 19-DSS-EL-015.</title>
        <authorList>
            <person name="Fiorenzani C."/>
        </authorList>
    </citation>
    <scope>NUCLEOTIDE SEQUENCE [LARGE SCALE GENOMIC DNA]</scope>
    <source>
        <strain evidence="2 3">19-DSS-EL-015</strain>
    </source>
</reference>
<protein>
    <submittedName>
        <fullName evidence="2">Uncharacterized protein</fullName>
    </submittedName>
</protein>
<keyword evidence="1" id="KW-0732">Signal</keyword>
<comment type="caution">
    <text evidence="2">The sequence shown here is derived from an EMBL/GenBank/DDBJ whole genome shotgun (WGS) entry which is preliminary data.</text>
</comment>
<keyword evidence="3" id="KW-1185">Reference proteome</keyword>
<feature type="chain" id="PRO_5045517210" evidence="1">
    <location>
        <begin position="23"/>
        <end position="388"/>
    </location>
</feature>
<evidence type="ECO:0000313" key="2">
    <source>
        <dbReference type="EMBL" id="KAL3421058.1"/>
    </source>
</evidence>
<dbReference type="Proteomes" id="UP001629113">
    <property type="component" value="Unassembled WGS sequence"/>
</dbReference>
<dbReference type="EMBL" id="JBFCZG010000006">
    <property type="protein sequence ID" value="KAL3421058.1"/>
    <property type="molecule type" value="Genomic_DNA"/>
</dbReference>
<evidence type="ECO:0000256" key="1">
    <source>
        <dbReference type="SAM" id="SignalP"/>
    </source>
</evidence>
<gene>
    <name evidence="2" type="ORF">PVAG01_07503</name>
</gene>
<organism evidence="2 3">
    <name type="scientific">Phlyctema vagabunda</name>
    <dbReference type="NCBI Taxonomy" id="108571"/>
    <lineage>
        <taxon>Eukaryota</taxon>
        <taxon>Fungi</taxon>
        <taxon>Dikarya</taxon>
        <taxon>Ascomycota</taxon>
        <taxon>Pezizomycotina</taxon>
        <taxon>Leotiomycetes</taxon>
        <taxon>Helotiales</taxon>
        <taxon>Dermateaceae</taxon>
        <taxon>Phlyctema</taxon>
    </lineage>
</organism>
<accession>A0ABR4PCM9</accession>
<sequence length="388" mass="41736">MSPSARSTVLLLLATWISYVLAECESYGMDFQDTGSYFINSLDTSPFTVVSQFDGCVDIANVILIAPNDDSWLCTDVSMTPDDTNQLSTCPITKAEMYTGLWRVVLLSNNGDGREPFTAERKINLVVDVQQTTTFVPTVTVESVSTPSVTTTLVVTDIDTVTKDPVTITAPSQTAKRTVTIRPPRVTKWVTSTYIRTVTTRSYTNSIVYSTKTATCSLPKKPKTPDPVADPLFLSLAQEATAAAALSPRRNTVKRDSKLSLEEVQRLRVLARRLQRRAPDSATITVTDTDTAHWSTITTTATAPTATTITEVSISEITSTVTPAPVTVFSGIATATVTAPTSTRTRTTVTKTTKTVTQTSTLKVTVTTTITPTQVTATCSAHGGVVVT</sequence>
<evidence type="ECO:0000313" key="3">
    <source>
        <dbReference type="Proteomes" id="UP001629113"/>
    </source>
</evidence>